<feature type="non-terminal residue" evidence="1">
    <location>
        <position position="58"/>
    </location>
</feature>
<dbReference type="EMBL" id="JAMKFB020000001">
    <property type="protein sequence ID" value="KAL0204256.1"/>
    <property type="molecule type" value="Genomic_DNA"/>
</dbReference>
<reference evidence="1 2" key="1">
    <citation type="submission" date="2024-05" db="EMBL/GenBank/DDBJ databases">
        <title>Genome sequencing and assembly of Indian major carp, Cirrhinus mrigala (Hamilton, 1822).</title>
        <authorList>
            <person name="Mohindra V."/>
            <person name="Chowdhury L.M."/>
            <person name="Lal K."/>
            <person name="Jena J.K."/>
        </authorList>
    </citation>
    <scope>NUCLEOTIDE SEQUENCE [LARGE SCALE GENOMIC DNA]</scope>
    <source>
        <strain evidence="1">CM1030</strain>
        <tissue evidence="1">Blood</tissue>
    </source>
</reference>
<evidence type="ECO:0000313" key="2">
    <source>
        <dbReference type="Proteomes" id="UP001529510"/>
    </source>
</evidence>
<organism evidence="1 2">
    <name type="scientific">Cirrhinus mrigala</name>
    <name type="common">Mrigala</name>
    <dbReference type="NCBI Taxonomy" id="683832"/>
    <lineage>
        <taxon>Eukaryota</taxon>
        <taxon>Metazoa</taxon>
        <taxon>Chordata</taxon>
        <taxon>Craniata</taxon>
        <taxon>Vertebrata</taxon>
        <taxon>Euteleostomi</taxon>
        <taxon>Actinopterygii</taxon>
        <taxon>Neopterygii</taxon>
        <taxon>Teleostei</taxon>
        <taxon>Ostariophysi</taxon>
        <taxon>Cypriniformes</taxon>
        <taxon>Cyprinidae</taxon>
        <taxon>Labeoninae</taxon>
        <taxon>Labeonini</taxon>
        <taxon>Cirrhinus</taxon>
    </lineage>
</organism>
<feature type="non-terminal residue" evidence="1">
    <location>
        <position position="1"/>
    </location>
</feature>
<accession>A0ABD0S1K8</accession>
<evidence type="ECO:0000313" key="1">
    <source>
        <dbReference type="EMBL" id="KAL0204256.1"/>
    </source>
</evidence>
<dbReference type="Proteomes" id="UP001529510">
    <property type="component" value="Unassembled WGS sequence"/>
</dbReference>
<proteinExistence type="predicted"/>
<gene>
    <name evidence="1" type="ORF">M9458_002274</name>
</gene>
<protein>
    <submittedName>
        <fullName evidence="1">Uncharacterized protein</fullName>
    </submittedName>
</protein>
<dbReference type="AlphaFoldDB" id="A0ABD0S1K8"/>
<name>A0ABD0S1K8_CIRMR</name>
<comment type="caution">
    <text evidence="1">The sequence shown here is derived from an EMBL/GenBank/DDBJ whole genome shotgun (WGS) entry which is preliminary data.</text>
</comment>
<keyword evidence="2" id="KW-1185">Reference proteome</keyword>
<sequence length="58" mass="6331">VWCEAVSGGCAALWGGDLAEGFAEERLWPLSWSSWKCLWLPGPLQDHPGSQTPLPSLH</sequence>